<gene>
    <name evidence="2" type="ORF">O3P69_016382</name>
</gene>
<reference evidence="2 3" key="1">
    <citation type="submission" date="2023-03" db="EMBL/GenBank/DDBJ databases">
        <title>High-quality genome of Scylla paramamosain provides insights in environmental adaptation.</title>
        <authorList>
            <person name="Zhang L."/>
        </authorList>
    </citation>
    <scope>NUCLEOTIDE SEQUENCE [LARGE SCALE GENOMIC DNA]</scope>
    <source>
        <strain evidence="2">LZ_2023a</strain>
        <tissue evidence="2">Muscle</tissue>
    </source>
</reference>
<feature type="compositionally biased region" description="Low complexity" evidence="1">
    <location>
        <begin position="442"/>
        <end position="457"/>
    </location>
</feature>
<organism evidence="2 3">
    <name type="scientific">Scylla paramamosain</name>
    <name type="common">Mud crab</name>
    <dbReference type="NCBI Taxonomy" id="85552"/>
    <lineage>
        <taxon>Eukaryota</taxon>
        <taxon>Metazoa</taxon>
        <taxon>Ecdysozoa</taxon>
        <taxon>Arthropoda</taxon>
        <taxon>Crustacea</taxon>
        <taxon>Multicrustacea</taxon>
        <taxon>Malacostraca</taxon>
        <taxon>Eumalacostraca</taxon>
        <taxon>Eucarida</taxon>
        <taxon>Decapoda</taxon>
        <taxon>Pleocyemata</taxon>
        <taxon>Brachyura</taxon>
        <taxon>Eubrachyura</taxon>
        <taxon>Portunoidea</taxon>
        <taxon>Portunidae</taxon>
        <taxon>Portuninae</taxon>
        <taxon>Scylla</taxon>
    </lineage>
</organism>
<feature type="region of interest" description="Disordered" evidence="1">
    <location>
        <begin position="429"/>
        <end position="489"/>
    </location>
</feature>
<dbReference type="GO" id="GO:0030496">
    <property type="term" value="C:midbody"/>
    <property type="evidence" value="ECO:0007669"/>
    <property type="project" value="TreeGrafter"/>
</dbReference>
<feature type="compositionally biased region" description="Acidic residues" evidence="1">
    <location>
        <begin position="458"/>
        <end position="474"/>
    </location>
</feature>
<dbReference type="GO" id="GO:0044878">
    <property type="term" value="P:mitotic cytokinesis checkpoint signaling"/>
    <property type="evidence" value="ECO:0007669"/>
    <property type="project" value="TreeGrafter"/>
</dbReference>
<name>A0AAW0TD10_SCYPA</name>
<dbReference type="Proteomes" id="UP001487740">
    <property type="component" value="Unassembled WGS sequence"/>
</dbReference>
<evidence type="ECO:0000256" key="1">
    <source>
        <dbReference type="SAM" id="MobiDB-lite"/>
    </source>
</evidence>
<feature type="region of interest" description="Disordered" evidence="1">
    <location>
        <begin position="230"/>
        <end position="252"/>
    </location>
</feature>
<feature type="compositionally biased region" description="Basic residues" evidence="1">
    <location>
        <begin position="429"/>
        <end position="439"/>
    </location>
</feature>
<dbReference type="AlphaFoldDB" id="A0AAW0TD10"/>
<sequence>MTRVTFKLFVSGSMPAPPAAPETARHLVLCTEVLLMNLDLNFRQGKGSRGALEHRSQMSGFMLSRTTPYPCHLVAHLLVSLAIHQAPGGADCFKGGQYKCHKSSAGRRIKRHLGSVTYEPQQQEVGDVNKLPCLGFFHLLPEILCLYLSTNNLPVAVREKINTHHDGPRQESIEETQAPITIYPGPRAGMATMSKADLEIAQRLENLRKSHIDELPTEEEMASRLAHLKGLPSDHYNKPSIVHQPPDTRTDGQKADDLISQAMGEVALDEKMAKADDELETRLARLRGDEAQARGAIARPPAAFSLSPNARADDTLGEDLDDMSMDEVEALMKAAEKEASADAAKALGELQAEPELAGAMAQATRRKEKGRQKSKSSKGKKGESSDEERHSKSYDSDIDLEIDGGKAIDAVTEQEEVQRIIDMYTKRAQLKKEKKRKKKEAAAAAAAQGGAAAAVGGDDSDSDIEVSSESDLTSESEKFSMSDEDELSE</sequence>
<accession>A0AAW0TD10</accession>
<dbReference type="PANTHER" id="PTHR46603">
    <property type="entry name" value="ABSCISSION/NOCUT CHECKPOINT REGULATOR"/>
    <property type="match status" value="1"/>
</dbReference>
<evidence type="ECO:0000313" key="3">
    <source>
        <dbReference type="Proteomes" id="UP001487740"/>
    </source>
</evidence>
<proteinExistence type="predicted"/>
<dbReference type="GO" id="GO:0005813">
    <property type="term" value="C:centrosome"/>
    <property type="evidence" value="ECO:0007669"/>
    <property type="project" value="TreeGrafter"/>
</dbReference>
<dbReference type="GO" id="GO:0009838">
    <property type="term" value="P:abscission"/>
    <property type="evidence" value="ECO:0007669"/>
    <property type="project" value="TreeGrafter"/>
</dbReference>
<dbReference type="GO" id="GO:0032266">
    <property type="term" value="F:phosphatidylinositol-3-phosphate binding"/>
    <property type="evidence" value="ECO:0007669"/>
    <property type="project" value="TreeGrafter"/>
</dbReference>
<keyword evidence="3" id="KW-1185">Reference proteome</keyword>
<dbReference type="EMBL" id="JARAKH010000032">
    <property type="protein sequence ID" value="KAK8385558.1"/>
    <property type="molecule type" value="Genomic_DNA"/>
</dbReference>
<feature type="compositionally biased region" description="Basic residues" evidence="1">
    <location>
        <begin position="364"/>
        <end position="379"/>
    </location>
</feature>
<protein>
    <submittedName>
        <fullName evidence="2">Uncharacterized protein</fullName>
    </submittedName>
</protein>
<dbReference type="PANTHER" id="PTHR46603:SF1">
    <property type="entry name" value="ABSCISSION_NOCUT CHECKPOINT REGULATOR"/>
    <property type="match status" value="1"/>
</dbReference>
<comment type="caution">
    <text evidence="2">The sequence shown here is derived from an EMBL/GenBank/DDBJ whole genome shotgun (WGS) entry which is preliminary data.</text>
</comment>
<feature type="compositionally biased region" description="Basic and acidic residues" evidence="1">
    <location>
        <begin position="380"/>
        <end position="395"/>
    </location>
</feature>
<evidence type="ECO:0000313" key="2">
    <source>
        <dbReference type="EMBL" id="KAK8385558.1"/>
    </source>
</evidence>
<dbReference type="GO" id="GO:0032154">
    <property type="term" value="C:cleavage furrow"/>
    <property type="evidence" value="ECO:0007669"/>
    <property type="project" value="TreeGrafter"/>
</dbReference>
<feature type="region of interest" description="Disordered" evidence="1">
    <location>
        <begin position="357"/>
        <end position="402"/>
    </location>
</feature>